<evidence type="ECO:0000259" key="6">
    <source>
        <dbReference type="Pfam" id="PF01979"/>
    </source>
</evidence>
<keyword evidence="2" id="KW-0479">Metal-binding</keyword>
<dbReference type="SUPFAM" id="SSF51556">
    <property type="entry name" value="Metallo-dependent hydrolases"/>
    <property type="match status" value="1"/>
</dbReference>
<dbReference type="EC" id="3.5.1.25" evidence="7"/>
<dbReference type="Proteomes" id="UP001589833">
    <property type="component" value="Unassembled WGS sequence"/>
</dbReference>
<dbReference type="GO" id="GO:0008448">
    <property type="term" value="F:N-acetylglucosamine-6-phosphate deacetylase activity"/>
    <property type="evidence" value="ECO:0007669"/>
    <property type="project" value="UniProtKB-EC"/>
</dbReference>
<dbReference type="Gene3D" id="3.20.20.140">
    <property type="entry name" value="Metal-dependent hydrolases"/>
    <property type="match status" value="1"/>
</dbReference>
<keyword evidence="8" id="KW-1185">Reference proteome</keyword>
<accession>A0ABV6NIY7</accession>
<evidence type="ECO:0000256" key="1">
    <source>
        <dbReference type="ARBA" id="ARBA00010716"/>
    </source>
</evidence>
<name>A0ABV6NIY7_9BACI</name>
<reference evidence="7 8" key="1">
    <citation type="submission" date="2024-09" db="EMBL/GenBank/DDBJ databases">
        <authorList>
            <person name="Sun Q."/>
            <person name="Mori K."/>
        </authorList>
    </citation>
    <scope>NUCLEOTIDE SEQUENCE [LARGE SCALE GENOMIC DNA]</scope>
    <source>
        <strain evidence="7 8">NCAIM B.02301</strain>
    </source>
</reference>
<proteinExistence type="inferred from homology"/>
<evidence type="ECO:0000256" key="3">
    <source>
        <dbReference type="ARBA" id="ARBA00022801"/>
    </source>
</evidence>
<dbReference type="Pfam" id="PF01979">
    <property type="entry name" value="Amidohydro_1"/>
    <property type="match status" value="1"/>
</dbReference>
<dbReference type="EMBL" id="JBHLTR010000038">
    <property type="protein sequence ID" value="MFC0560729.1"/>
    <property type="molecule type" value="Genomic_DNA"/>
</dbReference>
<dbReference type="InterPro" id="IPR006680">
    <property type="entry name" value="Amidohydro-rel"/>
</dbReference>
<protein>
    <submittedName>
        <fullName evidence="7">N-acetylglucosamine-6-phosphate deacetylase</fullName>
        <ecNumber evidence="7">3.5.1.25</ecNumber>
    </submittedName>
</protein>
<dbReference type="PANTHER" id="PTHR11113">
    <property type="entry name" value="N-ACETYLGLUCOSAMINE-6-PHOSPHATE DEACETYLASE"/>
    <property type="match status" value="1"/>
</dbReference>
<organism evidence="7 8">
    <name type="scientific">Halalkalibacter alkalisediminis</name>
    <dbReference type="NCBI Taxonomy" id="935616"/>
    <lineage>
        <taxon>Bacteria</taxon>
        <taxon>Bacillati</taxon>
        <taxon>Bacillota</taxon>
        <taxon>Bacilli</taxon>
        <taxon>Bacillales</taxon>
        <taxon>Bacillaceae</taxon>
        <taxon>Halalkalibacter</taxon>
    </lineage>
</organism>
<keyword evidence="4 5" id="KW-0119">Carbohydrate metabolism</keyword>
<evidence type="ECO:0000256" key="4">
    <source>
        <dbReference type="ARBA" id="ARBA00023277"/>
    </source>
</evidence>
<keyword evidence="3 5" id="KW-0378">Hydrolase</keyword>
<dbReference type="SUPFAM" id="SSF51338">
    <property type="entry name" value="Composite domain of metallo-dependent hydrolases"/>
    <property type="match status" value="1"/>
</dbReference>
<dbReference type="InterPro" id="IPR032466">
    <property type="entry name" value="Metal_Hydrolase"/>
</dbReference>
<dbReference type="InterPro" id="IPR011059">
    <property type="entry name" value="Metal-dep_hydrolase_composite"/>
</dbReference>
<dbReference type="GO" id="GO:0016779">
    <property type="term" value="F:nucleotidyltransferase activity"/>
    <property type="evidence" value="ECO:0007669"/>
    <property type="project" value="UniProtKB-KW"/>
</dbReference>
<feature type="domain" description="Amidohydrolase-related" evidence="6">
    <location>
        <begin position="58"/>
        <end position="388"/>
    </location>
</feature>
<keyword evidence="7" id="KW-0548">Nucleotidyltransferase</keyword>
<sequence length="394" mass="42608">MKTNVLLITNVKIYQENTIYEKGYLKIENEEIIEIGPMELCPFDKSIEVLSFSSEHSLLPGFIDLHIHGLHGADTMDGTMTSLKKMAKALPLEGTTSFLATTITQSNENIEAALSNVAAYASTNKEQPAADILGIHLEGPFISSVRAGAQPLSFIQEPDIAVFDKWHELSGELIKLVTLAPESKNGMALLQHLTKIGVVASIGHSDAVYSEVQHAIASGLRHVTHLYNGMRGFHHREPGVAGAALTHSELMVELIADGLHVHPAIVRSTYKTKSAKEIILITDAMRAKGLEDGNYDLGGQQVHVSEGKAVLEDGTLAGSILTMNDAIKNMIAYTGCTLRDVIIMAAENPAKQIGVWSRKGSIALGKDADITILDEHLNVVMTICKGKIAYKKGE</sequence>
<comment type="similarity">
    <text evidence="1 5">Belongs to the metallo-dependent hydrolases superfamily. NagA family.</text>
</comment>
<evidence type="ECO:0000313" key="7">
    <source>
        <dbReference type="EMBL" id="MFC0560729.1"/>
    </source>
</evidence>
<dbReference type="CDD" id="cd00854">
    <property type="entry name" value="NagA"/>
    <property type="match status" value="1"/>
</dbReference>
<comment type="caution">
    <text evidence="7">The sequence shown here is derived from an EMBL/GenBank/DDBJ whole genome shotgun (WGS) entry which is preliminary data.</text>
</comment>
<dbReference type="PANTHER" id="PTHR11113:SF14">
    <property type="entry name" value="N-ACETYLGLUCOSAMINE-6-PHOSPHATE DEACETYLASE"/>
    <property type="match status" value="1"/>
</dbReference>
<dbReference type="PIRSF" id="PIRSF038994">
    <property type="entry name" value="NagA"/>
    <property type="match status" value="1"/>
</dbReference>
<evidence type="ECO:0000256" key="2">
    <source>
        <dbReference type="ARBA" id="ARBA00022723"/>
    </source>
</evidence>
<dbReference type="RefSeq" id="WP_273847672.1">
    <property type="nucleotide sequence ID" value="NZ_JAQQWT010000030.1"/>
</dbReference>
<dbReference type="Gene3D" id="2.30.40.10">
    <property type="entry name" value="Urease, subunit C, domain 1"/>
    <property type="match status" value="1"/>
</dbReference>
<dbReference type="InterPro" id="IPR003764">
    <property type="entry name" value="GlcNAc_6-P_deAcase"/>
</dbReference>
<evidence type="ECO:0000256" key="5">
    <source>
        <dbReference type="PIRNR" id="PIRNR038994"/>
    </source>
</evidence>
<evidence type="ECO:0000313" key="8">
    <source>
        <dbReference type="Proteomes" id="UP001589833"/>
    </source>
</evidence>
<keyword evidence="7" id="KW-0808">Transferase</keyword>
<gene>
    <name evidence="7" type="primary">nagA</name>
    <name evidence="7" type="ORF">ACFFH4_17265</name>
</gene>
<dbReference type="NCBIfam" id="TIGR00221">
    <property type="entry name" value="nagA"/>
    <property type="match status" value="1"/>
</dbReference>